<dbReference type="AlphaFoldDB" id="A0A4R3KSV2"/>
<sequence length="671" mass="75344">MIKKAITFTVAFIFLSLPLLLSAQEKLRRSESFFGFHFDFHATANDKELGKYFDEEVLTTFLRRTNPDYVQIDSKGHPGFSSYPTKTGYSPGSFSKDPMKLWREVTDEFNIALYVHYSGIMDDKAISVHPEWARVNADGSKVPGRAAYLGPYSDKLMIPQLKEMIDNYAIDGVWIDGDCWATGPDYSEEVVNGFKKATGLESAPVTADDPNYSKWLEYNRLAYKQYLKHYIDAIHAYKPGFQIASNWAFSSMMPEEVDVDVDFLSGDVSGQNCVYSAAFQARCLALQGKPWDLMAWGFVPLDFSGGIHSPKSLVQLQQEAAEVMAVGGGFQVYFQQNRDGSFQNSIDVDAMAQLAEFCRERQPYCQNSSVTPEIALWYSGEGWKKYNAGVYGWGSNMEGLNNLFMDGQHSVEILMDHHMRERMEKYPVIVIPEWDHYDASLKSRLLAYVKNGGNLFVIGAKAVKQFEPYLGVTFSGSDSTKQFNIGDPEMNGITGIRTAWQKVLPKEGTKEIGHVYYQRDYRFATDFPVATVAAYGEGKIAGLYMDMSGPYNTSRHPVYNKIVNNVLAELNPDAGVRVRGSEKIHVVLGKKNEKALVHLINADGAHFNGKVYGYNQVSPSNPLSVDIKSAGKPKAVTLQPEGKRLEFDYRDQRILVDVPPVNVYSIIEIAY</sequence>
<name>A0A4R3KSV2_9SPHI</name>
<dbReference type="Gene3D" id="3.40.50.880">
    <property type="match status" value="1"/>
</dbReference>
<accession>A0A4R3KSV2</accession>
<dbReference type="InterPro" id="IPR057739">
    <property type="entry name" value="Glyco_hydro_29_N"/>
</dbReference>
<dbReference type="SUPFAM" id="SSF51445">
    <property type="entry name" value="(Trans)glycosidases"/>
    <property type="match status" value="1"/>
</dbReference>
<dbReference type="OrthoDB" id="2571943at2"/>
<dbReference type="Pfam" id="PF01120">
    <property type="entry name" value="Alpha_L_fucos"/>
    <property type="match status" value="1"/>
</dbReference>
<proteinExistence type="predicted"/>
<keyword evidence="3" id="KW-1185">Reference proteome</keyword>
<dbReference type="GO" id="GO:0005975">
    <property type="term" value="P:carbohydrate metabolic process"/>
    <property type="evidence" value="ECO:0007669"/>
    <property type="project" value="InterPro"/>
</dbReference>
<dbReference type="GO" id="GO:0004560">
    <property type="term" value="F:alpha-L-fucosidase activity"/>
    <property type="evidence" value="ECO:0007669"/>
    <property type="project" value="InterPro"/>
</dbReference>
<evidence type="ECO:0000259" key="1">
    <source>
        <dbReference type="Pfam" id="PF01120"/>
    </source>
</evidence>
<dbReference type="RefSeq" id="WP_132128730.1">
    <property type="nucleotide sequence ID" value="NZ_CP042432.1"/>
</dbReference>
<evidence type="ECO:0000313" key="2">
    <source>
        <dbReference type="EMBL" id="TCS87669.1"/>
    </source>
</evidence>
<organism evidence="2 3">
    <name type="scientific">Anseongella ginsenosidimutans</name>
    <dbReference type="NCBI Taxonomy" id="496056"/>
    <lineage>
        <taxon>Bacteria</taxon>
        <taxon>Pseudomonadati</taxon>
        <taxon>Bacteroidota</taxon>
        <taxon>Sphingobacteriia</taxon>
        <taxon>Sphingobacteriales</taxon>
        <taxon>Sphingobacteriaceae</taxon>
        <taxon>Anseongella</taxon>
    </lineage>
</organism>
<dbReference type="EMBL" id="SMAD01000004">
    <property type="protein sequence ID" value="TCS87669.1"/>
    <property type="molecule type" value="Genomic_DNA"/>
</dbReference>
<evidence type="ECO:0000313" key="3">
    <source>
        <dbReference type="Proteomes" id="UP000295807"/>
    </source>
</evidence>
<comment type="caution">
    <text evidence="2">The sequence shown here is derived from an EMBL/GenBank/DDBJ whole genome shotgun (WGS) entry which is preliminary data.</text>
</comment>
<dbReference type="InterPro" id="IPR017853">
    <property type="entry name" value="GH"/>
</dbReference>
<dbReference type="Gene3D" id="3.20.20.80">
    <property type="entry name" value="Glycosidases"/>
    <property type="match status" value="1"/>
</dbReference>
<dbReference type="Proteomes" id="UP000295807">
    <property type="component" value="Unassembled WGS sequence"/>
</dbReference>
<feature type="domain" description="Glycoside hydrolase family 29 N-terminal" evidence="1">
    <location>
        <begin position="33"/>
        <end position="247"/>
    </location>
</feature>
<protein>
    <submittedName>
        <fullName evidence="2">Alpha-L-fucosidase-like protein</fullName>
    </submittedName>
</protein>
<dbReference type="InterPro" id="IPR029062">
    <property type="entry name" value="Class_I_gatase-like"/>
</dbReference>
<dbReference type="SUPFAM" id="SSF52317">
    <property type="entry name" value="Class I glutamine amidotransferase-like"/>
    <property type="match status" value="1"/>
</dbReference>
<gene>
    <name evidence="2" type="ORF">EDD80_10416</name>
</gene>
<reference evidence="2 3" key="1">
    <citation type="submission" date="2019-03" db="EMBL/GenBank/DDBJ databases">
        <title>Genomic Encyclopedia of Type Strains, Phase IV (KMG-IV): sequencing the most valuable type-strain genomes for metagenomic binning, comparative biology and taxonomic classification.</title>
        <authorList>
            <person name="Goeker M."/>
        </authorList>
    </citation>
    <scope>NUCLEOTIDE SEQUENCE [LARGE SCALE GENOMIC DNA]</scope>
    <source>
        <strain evidence="2 3">DSM 21100</strain>
    </source>
</reference>